<evidence type="ECO:0000256" key="1">
    <source>
        <dbReference type="SAM" id="Coils"/>
    </source>
</evidence>
<sequence length="909" mass="97943">MDIQRARSPPASVTRRPIGPRAPGRAGTLPVKNIVPLDLAARLQQADEFGAFPRASSPESLRGSPRPETPASAPVPLQRNASASSTSSSTPQQVQQPNLRRTDSSRSEVSTASKEDHGASTETSSGRPAAVEETGQWNIPAPADLDVAKVDPTPPSPTIPDSAILPPEGPTPTAPRVFSPPIPVERPSVISKPPAPVLAHTATPPPPSSSELAPSDSTVPASVPPPPPLSEGVPGDSLLKTVPPPPPIVSVPSGGESGPTTPWTDVSRPQSTQSSQVHDIVGMYALDSPIQAKAVDGGNGHGHRRTLSDKSVQTSILASERPGTPASTSRASTPAMLKVVPKRPPLAPPPGVTFEYEPIKWKPLTLEAAQWTFTSEELQETVSRVIRQSAAEPFIRVVPIQTMDVELPQELERLEQLRATTQAQYRFNMHRRVMLLQSLAALSQQPDTDGEPLYNLTTQLAELTTSCDRLMETLMRVADHKAQIAHLQDLHIASALAMALRKLNASYAKRSAELTETRARNDELQAELEEAWNLAQDMAQEMDDLDNFNLDFSDDDWTPDREFSEAAEGHGDVRRSSHQSHHAADDEELSYSALEAEIHSDMDRMSGVSSFRNAEVIEITGKAVATKAVVVANGARGTPEPHKPGDRTSRVSAAKKRSSRTSKASLRIPKTPTDRNGERRERPDRSSIYSLRRRASRSRSLRRTGGHDAPGEDSKDVPQVPIIRLPEPKSREGSFLELEGTRSASPVASISGPPPPLPPKDGLGLNPGLGMSIAASRSEEVLPSQYGSESPQPSANDEGLPSINIPDEDEPGPLPSQQHGPPSSWRTRNFFRRRTQSMQPSQRPADDDTAAMDGGSQSPLKRSASETKHFDGWPFLGASKSQRFSVPTPVLSVMQKNRKSSDSAPAGQQ</sequence>
<feature type="compositionally biased region" description="Basic and acidic residues" evidence="2">
    <location>
        <begin position="559"/>
        <end position="575"/>
    </location>
</feature>
<feature type="region of interest" description="Disordered" evidence="2">
    <location>
        <begin position="559"/>
        <end position="588"/>
    </location>
</feature>
<feature type="coiled-coil region" evidence="1">
    <location>
        <begin position="507"/>
        <end position="541"/>
    </location>
</feature>
<gene>
    <name evidence="3" type="ORF">BD311DRAFT_339484</name>
</gene>
<feature type="region of interest" description="Disordered" evidence="2">
    <location>
        <begin position="296"/>
        <end position="333"/>
    </location>
</feature>
<feature type="compositionally biased region" description="Basic and acidic residues" evidence="2">
    <location>
        <begin position="639"/>
        <end position="649"/>
    </location>
</feature>
<dbReference type="Proteomes" id="UP000292957">
    <property type="component" value="Unassembled WGS sequence"/>
</dbReference>
<feature type="compositionally biased region" description="Basic and acidic residues" evidence="2">
    <location>
        <begin position="672"/>
        <end position="685"/>
    </location>
</feature>
<feature type="region of interest" description="Disordered" evidence="2">
    <location>
        <begin position="634"/>
        <end position="909"/>
    </location>
</feature>
<name>A0A4Q9N4M9_9APHY</name>
<feature type="compositionally biased region" description="Low complexity" evidence="2">
    <location>
        <begin position="15"/>
        <end position="27"/>
    </location>
</feature>
<organism evidence="3">
    <name type="scientific">Dichomitus squalens</name>
    <dbReference type="NCBI Taxonomy" id="114155"/>
    <lineage>
        <taxon>Eukaryota</taxon>
        <taxon>Fungi</taxon>
        <taxon>Dikarya</taxon>
        <taxon>Basidiomycota</taxon>
        <taxon>Agaricomycotina</taxon>
        <taxon>Agaricomycetes</taxon>
        <taxon>Polyporales</taxon>
        <taxon>Polyporaceae</taxon>
        <taxon>Dichomitus</taxon>
    </lineage>
</organism>
<feature type="compositionally biased region" description="Low complexity" evidence="2">
    <location>
        <begin position="250"/>
        <end position="262"/>
    </location>
</feature>
<keyword evidence="1" id="KW-0175">Coiled coil</keyword>
<feature type="region of interest" description="Disordered" evidence="2">
    <location>
        <begin position="1"/>
        <end position="31"/>
    </location>
</feature>
<evidence type="ECO:0000313" key="3">
    <source>
        <dbReference type="EMBL" id="TBU34001.1"/>
    </source>
</evidence>
<reference evidence="3" key="1">
    <citation type="submission" date="2019-01" db="EMBL/GenBank/DDBJ databases">
        <title>Draft genome sequences of three monokaryotic isolates of the white-rot basidiomycete fungus Dichomitus squalens.</title>
        <authorList>
            <consortium name="DOE Joint Genome Institute"/>
            <person name="Lopez S.C."/>
            <person name="Andreopoulos B."/>
            <person name="Pangilinan J."/>
            <person name="Lipzen A."/>
            <person name="Riley R."/>
            <person name="Ahrendt S."/>
            <person name="Ng V."/>
            <person name="Barry K."/>
            <person name="Daum C."/>
            <person name="Grigoriev I.V."/>
            <person name="Hilden K.S."/>
            <person name="Makela M.R."/>
            <person name="de Vries R.P."/>
        </authorList>
    </citation>
    <scope>NUCLEOTIDE SEQUENCE [LARGE SCALE GENOMIC DNA]</scope>
    <source>
        <strain evidence="3">OM18370.1</strain>
    </source>
</reference>
<feature type="compositionally biased region" description="Basic and acidic residues" evidence="2">
    <location>
        <begin position="705"/>
        <end position="716"/>
    </location>
</feature>
<dbReference type="OrthoDB" id="3271284at2759"/>
<dbReference type="EMBL" id="ML143389">
    <property type="protein sequence ID" value="TBU34001.1"/>
    <property type="molecule type" value="Genomic_DNA"/>
</dbReference>
<feature type="compositionally biased region" description="Basic residues" evidence="2">
    <location>
        <begin position="691"/>
        <end position="704"/>
    </location>
</feature>
<accession>A0A4Q9N4M9</accession>
<feature type="compositionally biased region" description="Low complexity" evidence="2">
    <location>
        <begin position="81"/>
        <end position="90"/>
    </location>
</feature>
<feature type="compositionally biased region" description="Polar residues" evidence="2">
    <location>
        <begin position="263"/>
        <end position="275"/>
    </location>
</feature>
<feature type="compositionally biased region" description="Low complexity" evidence="2">
    <location>
        <begin position="760"/>
        <end position="770"/>
    </location>
</feature>
<protein>
    <submittedName>
        <fullName evidence="3">Uncharacterized protein</fullName>
    </submittedName>
</protein>
<feature type="compositionally biased region" description="Polar residues" evidence="2">
    <location>
        <begin position="785"/>
        <end position="795"/>
    </location>
</feature>
<feature type="compositionally biased region" description="Polar residues" evidence="2">
    <location>
        <begin position="815"/>
        <end position="827"/>
    </location>
</feature>
<feature type="region of interest" description="Disordered" evidence="2">
    <location>
        <begin position="49"/>
        <end position="275"/>
    </location>
</feature>
<proteinExistence type="predicted"/>
<feature type="compositionally biased region" description="Low complexity" evidence="2">
    <location>
        <begin position="209"/>
        <end position="221"/>
    </location>
</feature>
<evidence type="ECO:0000256" key="2">
    <source>
        <dbReference type="SAM" id="MobiDB-lite"/>
    </source>
</evidence>
<feature type="compositionally biased region" description="Pro residues" evidence="2">
    <location>
        <begin position="167"/>
        <end position="184"/>
    </location>
</feature>
<dbReference type="AlphaFoldDB" id="A0A4Q9N4M9"/>